<dbReference type="Proteomes" id="UP001516662">
    <property type="component" value="Unassembled WGS sequence"/>
</dbReference>
<reference evidence="1 2" key="1">
    <citation type="submission" date="2020-10" db="EMBL/GenBank/DDBJ databases">
        <title>Bacillus sp. HD4P25, an endophyte from a halophyte.</title>
        <authorList>
            <person name="Sun J.-Q."/>
        </authorList>
    </citation>
    <scope>NUCLEOTIDE SEQUENCE [LARGE SCALE GENOMIC DNA]</scope>
    <source>
        <strain evidence="1 2">YIM 93174</strain>
    </source>
</reference>
<comment type="caution">
    <text evidence="1">The sequence shown here is derived from an EMBL/GenBank/DDBJ whole genome shotgun (WGS) entry which is preliminary data.</text>
</comment>
<keyword evidence="2" id="KW-1185">Reference proteome</keyword>
<accession>A0ABR9QJC0</accession>
<name>A0ABR9QJC0_9BACI</name>
<evidence type="ECO:0000313" key="2">
    <source>
        <dbReference type="Proteomes" id="UP001516662"/>
    </source>
</evidence>
<dbReference type="EMBL" id="JADCLJ010000020">
    <property type="protein sequence ID" value="MBE4908603.1"/>
    <property type="molecule type" value="Genomic_DNA"/>
</dbReference>
<evidence type="ECO:0008006" key="3">
    <source>
        <dbReference type="Google" id="ProtNLM"/>
    </source>
</evidence>
<protein>
    <recommendedName>
        <fullName evidence="3">YneQ</fullName>
    </recommendedName>
</protein>
<evidence type="ECO:0000313" key="1">
    <source>
        <dbReference type="EMBL" id="MBE4908603.1"/>
    </source>
</evidence>
<gene>
    <name evidence="1" type="ORF">IMZ08_11095</name>
</gene>
<dbReference type="RefSeq" id="WP_193536443.1">
    <property type="nucleotide sequence ID" value="NZ_JADCLJ010000020.1"/>
</dbReference>
<proteinExistence type="predicted"/>
<organism evidence="1 2">
    <name type="scientific">Litchfieldia luteola</name>
    <dbReference type="NCBI Taxonomy" id="682179"/>
    <lineage>
        <taxon>Bacteria</taxon>
        <taxon>Bacillati</taxon>
        <taxon>Bacillota</taxon>
        <taxon>Bacilli</taxon>
        <taxon>Bacillales</taxon>
        <taxon>Bacillaceae</taxon>
        <taxon>Litchfieldia</taxon>
    </lineage>
</organism>
<sequence>MAFGIKKRELEEWKESVRSGQISFITHYWYDPRFPQCNTVTKVGCSDIDKLINWGNQYGLKAEWVHVRDTYPHFDLLGDRQRSILQEEGMHEQIERFIQQKK</sequence>